<gene>
    <name evidence="1" type="ORF">pqer_cds_62</name>
</gene>
<protein>
    <submittedName>
        <fullName evidence="1">Uncharacterized protein</fullName>
    </submittedName>
</protein>
<dbReference type="KEGG" id="vg:36843625"/>
<dbReference type="RefSeq" id="YP_009482753.1">
    <property type="nucleotide sequence ID" value="NC_037667.1"/>
</dbReference>
<sequence length="482" mass="51454">MQQRPPVAGTKRRAESVRPDVATAVALCAQDALSERQHARLVTIARRLGVSALDNEDNLCATLAAALGDEWTQAAQGVDLFAAEEARADVRPRITTTTPRSTLADWVLLPPEMRERVAYALSDADPRAALALYASGYEGAEAFAGQTHAVPILDEQGELVERRLPLIDYARLSAALGAAGPVQLFLAAATCTLKAYANWRITGPDASAFPTVTAAAPTKDERSLGPVNYATMLDAGVTSDQLDQMSVGALAAVARSAKDQPTLTLGQLRALLDGPVGPDPASIARQWYHFVTASSSDLLGSTTPLTVRSDVVLGGRALPPPRTTHLAHMDRMGIPLGVWTAAPNRADLERLRYALTVPYYVARQCLQRVAHADMVHLFDAWVRAPSDDVVAGAAEQLRDVLAEQEAPVACFLSLVEAAIGPLAPGSACAAVAARHPEVIPSFSRLFAGSRAWLMPLRNYGATLYVDLRSPVLDRVLAQQQNL</sequence>
<reference evidence="1" key="1">
    <citation type="journal article" date="2018" name="Nat. Commun.">
        <title>Diversity and evolution of the emerging Pandoraviridae family.</title>
        <authorList>
            <person name="Legendre M."/>
            <person name="Fabre E."/>
            <person name="Poirot O."/>
            <person name="Jeudy S."/>
            <person name="Lartigue A."/>
            <person name="Alempic J.M."/>
            <person name="Beucher L."/>
            <person name="Philippe N."/>
            <person name="Bertaux L."/>
            <person name="Christo-Foroux E."/>
            <person name="Labadie K."/>
            <person name="Coute Y."/>
            <person name="Abergel C."/>
            <person name="Claverie J.M."/>
        </authorList>
    </citation>
    <scope>NUCLEOTIDE SEQUENCE [LARGE SCALE GENOMIC DNA]</scope>
    <source>
        <strain evidence="1">Quercus</strain>
    </source>
</reference>
<organism evidence="1">
    <name type="scientific">Pandoravirus quercus</name>
    <dbReference type="NCBI Taxonomy" id="2107709"/>
    <lineage>
        <taxon>Viruses</taxon>
        <taxon>Pandoravirus</taxon>
    </lineage>
</organism>
<proteinExistence type="predicted"/>
<accession>A0A2U7U7T5</accession>
<dbReference type="GeneID" id="36843625"/>
<evidence type="ECO:0000313" key="1">
    <source>
        <dbReference type="EMBL" id="AVK74484.1"/>
    </source>
</evidence>
<dbReference type="EMBL" id="MG011689">
    <property type="protein sequence ID" value="AVK74484.1"/>
    <property type="molecule type" value="Genomic_DNA"/>
</dbReference>
<dbReference type="Proteomes" id="UP000248852">
    <property type="component" value="Segment"/>
</dbReference>
<name>A0A2U7U7T5_9VIRU</name>